<organism evidence="1 2">
    <name type="scientific">Corchorus olitorius</name>
    <dbReference type="NCBI Taxonomy" id="93759"/>
    <lineage>
        <taxon>Eukaryota</taxon>
        <taxon>Viridiplantae</taxon>
        <taxon>Streptophyta</taxon>
        <taxon>Embryophyta</taxon>
        <taxon>Tracheophyta</taxon>
        <taxon>Spermatophyta</taxon>
        <taxon>Magnoliopsida</taxon>
        <taxon>eudicotyledons</taxon>
        <taxon>Gunneridae</taxon>
        <taxon>Pentapetalae</taxon>
        <taxon>rosids</taxon>
        <taxon>malvids</taxon>
        <taxon>Malvales</taxon>
        <taxon>Malvaceae</taxon>
        <taxon>Grewioideae</taxon>
        <taxon>Apeibeae</taxon>
        <taxon>Corchorus</taxon>
    </lineage>
</organism>
<dbReference type="AlphaFoldDB" id="A0A1R3HN04"/>
<accession>A0A1R3HN04</accession>
<keyword evidence="2" id="KW-1185">Reference proteome</keyword>
<comment type="caution">
    <text evidence="1">The sequence shown here is derived from an EMBL/GenBank/DDBJ whole genome shotgun (WGS) entry which is preliminary data.</text>
</comment>
<evidence type="ECO:0000313" key="1">
    <source>
        <dbReference type="EMBL" id="OMO71725.1"/>
    </source>
</evidence>
<dbReference type="Proteomes" id="UP000187203">
    <property type="component" value="Unassembled WGS sequence"/>
</dbReference>
<protein>
    <submittedName>
        <fullName evidence="1">Uncharacterized protein</fullName>
    </submittedName>
</protein>
<name>A0A1R3HN04_9ROSI</name>
<sequence>MASKEKLSVNGGASVNKGFFRGLDEFADSNTFFFRARNFRRKHGNDIGVEIIDQEIAIEAINKTYCHKDHLLQKPSTKNTAEISTVSIKNIVAEITCCKLVSTAVGLLFCGRMPRVDELVHDLPLLGPKVWPMTLQQKSLFGKDIELRYLLRAFTPSGFGGNFCHATILLNPRDVVMFTPRLTEALIGLCIAATLEYFGSTSGDDTPVVDTDAAVREKVIPIVETVVAFREKDNDIDFVDGQGATEKDAPVVGTHAEIPAVGGTHAEAPAVGTHVKASIVGTYAKGLIPKLPQLGLMLKLPQLGLTPKFSPRSWDSCQSLCSWDFC</sequence>
<gene>
    <name evidence="1" type="ORF">COLO4_28072</name>
</gene>
<reference evidence="2" key="1">
    <citation type="submission" date="2013-09" db="EMBL/GenBank/DDBJ databases">
        <title>Corchorus olitorius genome sequencing.</title>
        <authorList>
            <person name="Alam M."/>
            <person name="Haque M.S."/>
            <person name="Islam M.S."/>
            <person name="Emdad E.M."/>
            <person name="Islam M.M."/>
            <person name="Ahmed B."/>
            <person name="Halim A."/>
            <person name="Hossen Q.M.M."/>
            <person name="Hossain M.Z."/>
            <person name="Ahmed R."/>
            <person name="Khan M.M."/>
            <person name="Islam R."/>
            <person name="Rashid M.M."/>
            <person name="Khan S.A."/>
            <person name="Rahman M.S."/>
            <person name="Alam M."/>
            <person name="Yahiya A.S."/>
            <person name="Khan M.S."/>
            <person name="Azam M.S."/>
            <person name="Haque T."/>
            <person name="Lashkar M.Z.H."/>
            <person name="Akhand A.I."/>
            <person name="Morshed G."/>
            <person name="Roy S."/>
            <person name="Uddin K.S."/>
            <person name="Rabeya T."/>
            <person name="Hossain A.S."/>
            <person name="Chowdhury A."/>
            <person name="Snigdha A.R."/>
            <person name="Mortoza M.S."/>
            <person name="Matin S.A."/>
            <person name="Hoque S.M.E."/>
            <person name="Islam M.K."/>
            <person name="Roy D.K."/>
            <person name="Haider R."/>
            <person name="Moosa M.M."/>
            <person name="Elias S.M."/>
            <person name="Hasan A.M."/>
            <person name="Jahan S."/>
            <person name="Shafiuddin M."/>
            <person name="Mahmood N."/>
            <person name="Shommy N.S."/>
        </authorList>
    </citation>
    <scope>NUCLEOTIDE SEQUENCE [LARGE SCALE GENOMIC DNA]</scope>
    <source>
        <strain evidence="2">cv. O-4</strain>
    </source>
</reference>
<dbReference type="EMBL" id="AWUE01019747">
    <property type="protein sequence ID" value="OMO71725.1"/>
    <property type="molecule type" value="Genomic_DNA"/>
</dbReference>
<evidence type="ECO:0000313" key="2">
    <source>
        <dbReference type="Proteomes" id="UP000187203"/>
    </source>
</evidence>
<proteinExistence type="predicted"/>